<protein>
    <recommendedName>
        <fullName evidence="2">Outer membrane protein beta-barrel domain-containing protein</fullName>
    </recommendedName>
</protein>
<organism evidence="1">
    <name type="scientific">marine sediment metagenome</name>
    <dbReference type="NCBI Taxonomy" id="412755"/>
    <lineage>
        <taxon>unclassified sequences</taxon>
        <taxon>metagenomes</taxon>
        <taxon>ecological metagenomes</taxon>
    </lineage>
</organism>
<feature type="non-terminal residue" evidence="1">
    <location>
        <position position="1"/>
    </location>
</feature>
<dbReference type="AlphaFoldDB" id="X1SQ62"/>
<comment type="caution">
    <text evidence="1">The sequence shown here is derived from an EMBL/GenBank/DDBJ whole genome shotgun (WGS) entry which is preliminary data.</text>
</comment>
<gene>
    <name evidence="1" type="ORF">S12H4_36941</name>
</gene>
<name>X1SQ62_9ZZZZ</name>
<evidence type="ECO:0008006" key="2">
    <source>
        <dbReference type="Google" id="ProtNLM"/>
    </source>
</evidence>
<dbReference type="EMBL" id="BARW01022067">
    <property type="protein sequence ID" value="GAI95227.1"/>
    <property type="molecule type" value="Genomic_DNA"/>
</dbReference>
<accession>X1SQ62</accession>
<reference evidence="1" key="1">
    <citation type="journal article" date="2014" name="Front. Microbiol.">
        <title>High frequency of phylogenetically diverse reductive dehalogenase-homologous genes in deep subseafloor sedimentary metagenomes.</title>
        <authorList>
            <person name="Kawai M."/>
            <person name="Futagami T."/>
            <person name="Toyoda A."/>
            <person name="Takaki Y."/>
            <person name="Nishi S."/>
            <person name="Hori S."/>
            <person name="Arai W."/>
            <person name="Tsubouchi T."/>
            <person name="Morono Y."/>
            <person name="Uchiyama I."/>
            <person name="Ito T."/>
            <person name="Fujiyama A."/>
            <person name="Inagaki F."/>
            <person name="Takami H."/>
        </authorList>
    </citation>
    <scope>NUCLEOTIDE SEQUENCE</scope>
    <source>
        <strain evidence="1">Expedition CK06-06</strain>
    </source>
</reference>
<proteinExistence type="predicted"/>
<sequence>FHHENKYIVPQSSLKSFAAVIPTKPGTMGFSYSYFGYSQYHETKIGLSFGKALGKSFAAGIQLDYLHTFIAEEYGNQGNLAVEAGILAIPFKNLFIGAHVFNPTRTKISSYNEERVPTIIRAGIGYKFAGKIFIGIETEKELESHPIYKSGIEFMFLENLFVRTGISTNPTQNTFGIGYSYKGIKADLAFTLHQQLGLTPHFSLMFSFK</sequence>
<dbReference type="Gene3D" id="2.40.160.60">
    <property type="entry name" value="Outer membrane protein transport protein (OMPP1/FadL/TodX)"/>
    <property type="match status" value="1"/>
</dbReference>
<evidence type="ECO:0000313" key="1">
    <source>
        <dbReference type="EMBL" id="GAI95227.1"/>
    </source>
</evidence>